<protein>
    <recommendedName>
        <fullName evidence="5 6">Dephospho-CoA kinase</fullName>
        <ecNumber evidence="5 6">2.7.1.24</ecNumber>
    </recommendedName>
    <alternativeName>
        <fullName evidence="5">Dephosphocoenzyme A kinase</fullName>
    </alternativeName>
</protein>
<dbReference type="SUPFAM" id="SSF52540">
    <property type="entry name" value="P-loop containing nucleoside triphosphate hydrolases"/>
    <property type="match status" value="1"/>
</dbReference>
<reference evidence="7 8" key="1">
    <citation type="journal article" date="2016" name="Microb. Cell Fact.">
        <title>Dissection of exopolysaccharide biosynthesis in Kozakia baliensis.</title>
        <authorList>
            <person name="Brandt J.U."/>
            <person name="Jakob F."/>
            <person name="Behr J."/>
            <person name="Geissler A.J."/>
            <person name="Vogel R.F."/>
        </authorList>
    </citation>
    <scope>NUCLEOTIDE SEQUENCE [LARGE SCALE GENOMIC DNA]</scope>
    <source>
        <strain evidence="7 8">DSM 14400</strain>
    </source>
</reference>
<name>A0A1D8US31_9PROT</name>
<dbReference type="Proteomes" id="UP000179145">
    <property type="component" value="Chromosome"/>
</dbReference>
<dbReference type="PANTHER" id="PTHR10695">
    <property type="entry name" value="DEPHOSPHO-COA KINASE-RELATED"/>
    <property type="match status" value="1"/>
</dbReference>
<sequence>MRVLGLTGGMGAGKTTVANIFRRSGWPVFDADATVHRLQAKGGAAIGPIAAQWPQTVRDGAVDRVALRQAVIGHPDQMRLLEQIIHPLVRQARARFLRQAQARKAPWCALDIPLLFETGAERECDVTLVVTAPLSVRLQRIMRRRSITETQARALVARQMNDTERQKRADIVIRTGLSRRHTLVQVRKLQRQLEKLP</sequence>
<evidence type="ECO:0000256" key="6">
    <source>
        <dbReference type="NCBIfam" id="TIGR00152"/>
    </source>
</evidence>
<dbReference type="GO" id="GO:0005524">
    <property type="term" value="F:ATP binding"/>
    <property type="evidence" value="ECO:0007669"/>
    <property type="project" value="UniProtKB-UniRule"/>
</dbReference>
<dbReference type="UniPathway" id="UPA00241">
    <property type="reaction ID" value="UER00356"/>
</dbReference>
<dbReference type="GO" id="GO:0015937">
    <property type="term" value="P:coenzyme A biosynthetic process"/>
    <property type="evidence" value="ECO:0007669"/>
    <property type="project" value="UniProtKB-UniRule"/>
</dbReference>
<dbReference type="GO" id="GO:0005737">
    <property type="term" value="C:cytoplasm"/>
    <property type="evidence" value="ECO:0007669"/>
    <property type="project" value="UniProtKB-SubCell"/>
</dbReference>
<dbReference type="NCBIfam" id="TIGR00152">
    <property type="entry name" value="dephospho-CoA kinase"/>
    <property type="match status" value="1"/>
</dbReference>
<dbReference type="AlphaFoldDB" id="A0A1D8US31"/>
<evidence type="ECO:0000313" key="7">
    <source>
        <dbReference type="EMBL" id="AOX16465.1"/>
    </source>
</evidence>
<gene>
    <name evidence="5" type="primary">coaE</name>
    <name evidence="7" type="ORF">A0U89_04250</name>
</gene>
<dbReference type="eggNOG" id="COG0237">
    <property type="taxonomic scope" value="Bacteria"/>
</dbReference>
<dbReference type="STRING" id="153496.A0U89_04250"/>
<dbReference type="PROSITE" id="PS51219">
    <property type="entry name" value="DPCK"/>
    <property type="match status" value="1"/>
</dbReference>
<comment type="pathway">
    <text evidence="5">Cofactor biosynthesis; coenzyme A biosynthesis; CoA from (R)-pantothenate: step 5/5.</text>
</comment>
<dbReference type="OrthoDB" id="9812943at2"/>
<dbReference type="Gene3D" id="3.40.50.300">
    <property type="entry name" value="P-loop containing nucleotide triphosphate hydrolases"/>
    <property type="match status" value="1"/>
</dbReference>
<dbReference type="Pfam" id="PF01121">
    <property type="entry name" value="CoaE"/>
    <property type="match status" value="1"/>
</dbReference>
<keyword evidence="5 7" id="KW-0418">Kinase</keyword>
<accession>A0A1D8US31</accession>
<comment type="function">
    <text evidence="5">Catalyzes the phosphorylation of the 3'-hydroxyl group of dephosphocoenzyme A to form coenzyme A.</text>
</comment>
<evidence type="ECO:0000256" key="2">
    <source>
        <dbReference type="ARBA" id="ARBA00022741"/>
    </source>
</evidence>
<evidence type="ECO:0000256" key="3">
    <source>
        <dbReference type="ARBA" id="ARBA00022840"/>
    </source>
</evidence>
<keyword evidence="5" id="KW-0963">Cytoplasm</keyword>
<dbReference type="RefSeq" id="WP_070402224.1">
    <property type="nucleotide sequence ID" value="NZ_BJVW01000002.1"/>
</dbReference>
<dbReference type="KEGG" id="kba:A0U89_04250"/>
<dbReference type="EMBL" id="CP014674">
    <property type="protein sequence ID" value="AOX16465.1"/>
    <property type="molecule type" value="Genomic_DNA"/>
</dbReference>
<keyword evidence="5" id="KW-0808">Transferase</keyword>
<comment type="similarity">
    <text evidence="1 5">Belongs to the CoaE family.</text>
</comment>
<keyword evidence="8" id="KW-1185">Reference proteome</keyword>
<dbReference type="CDD" id="cd02022">
    <property type="entry name" value="DPCK"/>
    <property type="match status" value="1"/>
</dbReference>
<evidence type="ECO:0000256" key="4">
    <source>
        <dbReference type="ARBA" id="ARBA00022993"/>
    </source>
</evidence>
<dbReference type="GO" id="GO:0004140">
    <property type="term" value="F:dephospho-CoA kinase activity"/>
    <property type="evidence" value="ECO:0007669"/>
    <property type="project" value="UniProtKB-UniRule"/>
</dbReference>
<dbReference type="PANTHER" id="PTHR10695:SF46">
    <property type="entry name" value="BIFUNCTIONAL COENZYME A SYNTHASE-RELATED"/>
    <property type="match status" value="1"/>
</dbReference>
<feature type="binding site" evidence="5">
    <location>
        <begin position="11"/>
        <end position="16"/>
    </location>
    <ligand>
        <name>ATP</name>
        <dbReference type="ChEBI" id="CHEBI:30616"/>
    </ligand>
</feature>
<dbReference type="HAMAP" id="MF_00376">
    <property type="entry name" value="Dephospho_CoA_kinase"/>
    <property type="match status" value="1"/>
</dbReference>
<proteinExistence type="inferred from homology"/>
<dbReference type="InterPro" id="IPR001977">
    <property type="entry name" value="Depp_CoAkinase"/>
</dbReference>
<dbReference type="EC" id="2.7.1.24" evidence="5 6"/>
<organism evidence="7 8">
    <name type="scientific">Kozakia baliensis</name>
    <dbReference type="NCBI Taxonomy" id="153496"/>
    <lineage>
        <taxon>Bacteria</taxon>
        <taxon>Pseudomonadati</taxon>
        <taxon>Pseudomonadota</taxon>
        <taxon>Alphaproteobacteria</taxon>
        <taxon>Acetobacterales</taxon>
        <taxon>Acetobacteraceae</taxon>
        <taxon>Kozakia</taxon>
    </lineage>
</organism>
<comment type="subcellular location">
    <subcellularLocation>
        <location evidence="5">Cytoplasm</location>
    </subcellularLocation>
</comment>
<evidence type="ECO:0000256" key="5">
    <source>
        <dbReference type="HAMAP-Rule" id="MF_00376"/>
    </source>
</evidence>
<keyword evidence="3 5" id="KW-0067">ATP-binding</keyword>
<keyword evidence="2 5" id="KW-0547">Nucleotide-binding</keyword>
<evidence type="ECO:0000256" key="1">
    <source>
        <dbReference type="ARBA" id="ARBA00009018"/>
    </source>
</evidence>
<keyword evidence="4 5" id="KW-0173">Coenzyme A biosynthesis</keyword>
<evidence type="ECO:0000313" key="8">
    <source>
        <dbReference type="Proteomes" id="UP000179145"/>
    </source>
</evidence>
<comment type="catalytic activity">
    <reaction evidence="5">
        <text>3'-dephospho-CoA + ATP = ADP + CoA + H(+)</text>
        <dbReference type="Rhea" id="RHEA:18245"/>
        <dbReference type="ChEBI" id="CHEBI:15378"/>
        <dbReference type="ChEBI" id="CHEBI:30616"/>
        <dbReference type="ChEBI" id="CHEBI:57287"/>
        <dbReference type="ChEBI" id="CHEBI:57328"/>
        <dbReference type="ChEBI" id="CHEBI:456216"/>
        <dbReference type="EC" id="2.7.1.24"/>
    </reaction>
</comment>
<dbReference type="InterPro" id="IPR027417">
    <property type="entry name" value="P-loop_NTPase"/>
</dbReference>